<feature type="compositionally biased region" description="Basic and acidic residues" evidence="1">
    <location>
        <begin position="1"/>
        <end position="21"/>
    </location>
</feature>
<feature type="region of interest" description="Disordered" evidence="1">
    <location>
        <begin position="1"/>
        <end position="189"/>
    </location>
</feature>
<protein>
    <submittedName>
        <fullName evidence="3">Uncharacterized protein</fullName>
    </submittedName>
</protein>
<evidence type="ECO:0000256" key="1">
    <source>
        <dbReference type="SAM" id="MobiDB-lite"/>
    </source>
</evidence>
<sequence length="189" mass="20438">MAPRKETEEEKSERQAKEGKKLPWHTPGTARGRPPSVQILPSGPPAPTVSFGGFDGTVRVARGEQPGTSGDPAAPPTGEYDRLVDLRGGRPLGPRGWTKRILKSLPRPAPPPEPPRPHFSIVIYPPPRSSHPPRRLRLTGGNTEHVHVRRRAAPPSPSASGDERRRSGAGRRSTAGAEARPPACRKSDR</sequence>
<proteinExistence type="predicted"/>
<dbReference type="AlphaFoldDB" id="A0A183C943"/>
<reference evidence="2" key="1">
    <citation type="submission" date="2014-05" db="EMBL/GenBank/DDBJ databases">
        <title>The genome and life-stage specific transcriptomes of Globodera pallida elucidate key aspects of plant parasitism by a cyst nematode.</title>
        <authorList>
            <person name="Cotton J.A."/>
            <person name="Lilley C.J."/>
            <person name="Jones L.M."/>
            <person name="Kikuchi T."/>
            <person name="Reid A.J."/>
            <person name="Thorpe P."/>
            <person name="Tsai I.J."/>
            <person name="Beasley H."/>
            <person name="Blok V."/>
            <person name="Cock P.J.A."/>
            <person name="Van den Akker S.E."/>
            <person name="Holroyd N."/>
            <person name="Hunt M."/>
            <person name="Mantelin S."/>
            <person name="Naghra H."/>
            <person name="Pain A."/>
            <person name="Palomares-Rius J.E."/>
            <person name="Zarowiecki M."/>
            <person name="Berriman M."/>
            <person name="Jones J.T."/>
            <person name="Urwin P.E."/>
        </authorList>
    </citation>
    <scope>NUCLEOTIDE SEQUENCE [LARGE SCALE GENOMIC DNA]</scope>
    <source>
        <strain evidence="2">Lindley</strain>
    </source>
</reference>
<keyword evidence="2" id="KW-1185">Reference proteome</keyword>
<name>A0A183C943_GLOPA</name>
<feature type="compositionally biased region" description="Basic and acidic residues" evidence="1">
    <location>
        <begin position="79"/>
        <end position="88"/>
    </location>
</feature>
<evidence type="ECO:0000313" key="3">
    <source>
        <dbReference type="WBParaSite" id="GPLIN_000939000"/>
    </source>
</evidence>
<dbReference type="WBParaSite" id="GPLIN_000939000">
    <property type="protein sequence ID" value="GPLIN_000939000"/>
    <property type="gene ID" value="GPLIN_000939000"/>
</dbReference>
<feature type="compositionally biased region" description="Low complexity" evidence="1">
    <location>
        <begin position="170"/>
        <end position="180"/>
    </location>
</feature>
<organism evidence="2 3">
    <name type="scientific">Globodera pallida</name>
    <name type="common">Potato cyst nematode worm</name>
    <name type="synonym">Heterodera pallida</name>
    <dbReference type="NCBI Taxonomy" id="36090"/>
    <lineage>
        <taxon>Eukaryota</taxon>
        <taxon>Metazoa</taxon>
        <taxon>Ecdysozoa</taxon>
        <taxon>Nematoda</taxon>
        <taxon>Chromadorea</taxon>
        <taxon>Rhabditida</taxon>
        <taxon>Tylenchina</taxon>
        <taxon>Tylenchomorpha</taxon>
        <taxon>Tylenchoidea</taxon>
        <taxon>Heteroderidae</taxon>
        <taxon>Heteroderinae</taxon>
        <taxon>Globodera</taxon>
    </lineage>
</organism>
<dbReference type="Proteomes" id="UP000050741">
    <property type="component" value="Unassembled WGS sequence"/>
</dbReference>
<accession>A0A183C943</accession>
<reference evidence="3" key="2">
    <citation type="submission" date="2016-06" db="UniProtKB">
        <authorList>
            <consortium name="WormBaseParasite"/>
        </authorList>
    </citation>
    <scope>IDENTIFICATION</scope>
</reference>
<evidence type="ECO:0000313" key="2">
    <source>
        <dbReference type="Proteomes" id="UP000050741"/>
    </source>
</evidence>